<reference evidence="2" key="1">
    <citation type="journal article" date="2019" name="Int. J. Syst. Evol. Microbiol.">
        <title>The Global Catalogue of Microorganisms (GCM) 10K type strain sequencing project: providing services to taxonomists for standard genome sequencing and annotation.</title>
        <authorList>
            <consortium name="The Broad Institute Genomics Platform"/>
            <consortium name="The Broad Institute Genome Sequencing Center for Infectious Disease"/>
            <person name="Wu L."/>
            <person name="Ma J."/>
        </authorList>
    </citation>
    <scope>NUCLEOTIDE SEQUENCE [LARGE SCALE GENOMIC DNA]</scope>
    <source>
        <strain evidence="2">JCM 16898</strain>
    </source>
</reference>
<sequence length="114" mass="12351">MVAITGPNTLTPVFRIPQPRNANETAPALPVKTALKGMVRTMTTSVGRQGREPWTRGLKASRFDRGDLETDFDYKDSTCGFGDFKIMFAVANGWSGLRCVSVLPAALVTGKSMV</sequence>
<comment type="caution">
    <text evidence="1">The sequence shown here is derived from an EMBL/GenBank/DDBJ whole genome shotgun (WGS) entry which is preliminary data.</text>
</comment>
<organism evidence="1 2">
    <name type="scientific">Amycolatopsis ultiminotia</name>
    <dbReference type="NCBI Taxonomy" id="543629"/>
    <lineage>
        <taxon>Bacteria</taxon>
        <taxon>Bacillati</taxon>
        <taxon>Actinomycetota</taxon>
        <taxon>Actinomycetes</taxon>
        <taxon>Pseudonocardiales</taxon>
        <taxon>Pseudonocardiaceae</taxon>
        <taxon>Amycolatopsis</taxon>
    </lineage>
</organism>
<gene>
    <name evidence="1" type="ORF">GCM10022222_51790</name>
</gene>
<accession>A0ABP6X5B1</accession>
<dbReference type="EMBL" id="BAAAZN010000011">
    <property type="protein sequence ID" value="GAA3561644.1"/>
    <property type="molecule type" value="Genomic_DNA"/>
</dbReference>
<keyword evidence="2" id="KW-1185">Reference proteome</keyword>
<name>A0ABP6X5B1_9PSEU</name>
<evidence type="ECO:0000313" key="2">
    <source>
        <dbReference type="Proteomes" id="UP001500689"/>
    </source>
</evidence>
<evidence type="ECO:0000313" key="1">
    <source>
        <dbReference type="EMBL" id="GAA3561644.1"/>
    </source>
</evidence>
<proteinExistence type="predicted"/>
<protein>
    <submittedName>
        <fullName evidence="1">Uncharacterized protein</fullName>
    </submittedName>
</protein>
<dbReference type="Proteomes" id="UP001500689">
    <property type="component" value="Unassembled WGS sequence"/>
</dbReference>